<keyword evidence="8" id="KW-1185">Reference proteome</keyword>
<keyword evidence="3" id="KW-0238">DNA-binding</keyword>
<dbReference type="InterPro" id="IPR050913">
    <property type="entry name" value="AP2/ERF_ERF"/>
</dbReference>
<dbReference type="InterPro" id="IPR001471">
    <property type="entry name" value="AP2/ERF_dom"/>
</dbReference>
<organism evidence="7 8">
    <name type="scientific">Musa troglodytarum</name>
    <name type="common">fe'i banana</name>
    <dbReference type="NCBI Taxonomy" id="320322"/>
    <lineage>
        <taxon>Eukaryota</taxon>
        <taxon>Viridiplantae</taxon>
        <taxon>Streptophyta</taxon>
        <taxon>Embryophyta</taxon>
        <taxon>Tracheophyta</taxon>
        <taxon>Spermatophyta</taxon>
        <taxon>Magnoliopsida</taxon>
        <taxon>Liliopsida</taxon>
        <taxon>Zingiberales</taxon>
        <taxon>Musaceae</taxon>
        <taxon>Musa</taxon>
    </lineage>
</organism>
<dbReference type="FunFam" id="3.30.730.10:FF:000001">
    <property type="entry name" value="Ethylene-responsive transcription factor 2"/>
    <property type="match status" value="1"/>
</dbReference>
<evidence type="ECO:0000256" key="1">
    <source>
        <dbReference type="ARBA" id="ARBA00004123"/>
    </source>
</evidence>
<dbReference type="Proteomes" id="UP001055439">
    <property type="component" value="Chromosome 7"/>
</dbReference>
<name>A0A9E7GLS9_9LILI</name>
<protein>
    <submittedName>
        <fullName evidence="7">Pathogenesis-related transcriptional activator</fullName>
    </submittedName>
</protein>
<keyword evidence="5" id="KW-0539">Nucleus</keyword>
<keyword evidence="4" id="KW-0804">Transcription</keyword>
<dbReference type="GO" id="GO:0005634">
    <property type="term" value="C:nucleus"/>
    <property type="evidence" value="ECO:0007669"/>
    <property type="project" value="UniProtKB-SubCell"/>
</dbReference>
<feature type="domain" description="AP2/ERF" evidence="6">
    <location>
        <begin position="99"/>
        <end position="162"/>
    </location>
</feature>
<evidence type="ECO:0000313" key="7">
    <source>
        <dbReference type="EMBL" id="URE17070.1"/>
    </source>
</evidence>
<proteinExistence type="predicted"/>
<dbReference type="PANTHER" id="PTHR31194">
    <property type="entry name" value="SHN SHINE , DNA BINDING / TRANSCRIPTION FACTOR"/>
    <property type="match status" value="1"/>
</dbReference>
<dbReference type="PANTHER" id="PTHR31194:SF166">
    <property type="entry name" value="PATHOGENESIS-RELATED GENES TRANSCRIPTIONAL ACTIVATOR PTI6"/>
    <property type="match status" value="1"/>
</dbReference>
<dbReference type="GO" id="GO:0003677">
    <property type="term" value="F:DNA binding"/>
    <property type="evidence" value="ECO:0007669"/>
    <property type="project" value="UniProtKB-KW"/>
</dbReference>
<evidence type="ECO:0000256" key="2">
    <source>
        <dbReference type="ARBA" id="ARBA00023015"/>
    </source>
</evidence>
<dbReference type="GO" id="GO:0003700">
    <property type="term" value="F:DNA-binding transcription factor activity"/>
    <property type="evidence" value="ECO:0007669"/>
    <property type="project" value="InterPro"/>
</dbReference>
<evidence type="ECO:0000256" key="4">
    <source>
        <dbReference type="ARBA" id="ARBA00023163"/>
    </source>
</evidence>
<dbReference type="AlphaFoldDB" id="A0A9E7GLS9"/>
<evidence type="ECO:0000259" key="6">
    <source>
        <dbReference type="SMART" id="SM00380"/>
    </source>
</evidence>
<dbReference type="PRINTS" id="PR00367">
    <property type="entry name" value="ETHRSPELEMNT"/>
</dbReference>
<keyword evidence="2" id="KW-0805">Transcription regulation</keyword>
<dbReference type="Pfam" id="PF00847">
    <property type="entry name" value="AP2"/>
    <property type="match status" value="1"/>
</dbReference>
<reference evidence="7" key="1">
    <citation type="submission" date="2022-05" db="EMBL/GenBank/DDBJ databases">
        <title>The Musa troglodytarum L. genome provides insights into the mechanism of non-climacteric behaviour and enrichment of carotenoids.</title>
        <authorList>
            <person name="Wang J."/>
        </authorList>
    </citation>
    <scope>NUCLEOTIDE SEQUENCE</scope>
    <source>
        <tissue evidence="7">Leaf</tissue>
    </source>
</reference>
<dbReference type="PIRSF" id="PIRSF038123">
    <property type="entry name" value="PTI6"/>
    <property type="match status" value="1"/>
</dbReference>
<accession>A0A9E7GLS9</accession>
<evidence type="ECO:0000256" key="3">
    <source>
        <dbReference type="ARBA" id="ARBA00023125"/>
    </source>
</evidence>
<dbReference type="InterPro" id="IPR016177">
    <property type="entry name" value="DNA-bd_dom_sf"/>
</dbReference>
<dbReference type="InterPro" id="IPR036955">
    <property type="entry name" value="AP2/ERF_dom_sf"/>
</dbReference>
<dbReference type="CDD" id="cd00018">
    <property type="entry name" value="AP2"/>
    <property type="match status" value="1"/>
</dbReference>
<comment type="subcellular location">
    <subcellularLocation>
        <location evidence="1">Nucleus</location>
    </subcellularLocation>
</comment>
<dbReference type="OrthoDB" id="682005at2759"/>
<dbReference type="SUPFAM" id="SSF54171">
    <property type="entry name" value="DNA-binding domain"/>
    <property type="match status" value="1"/>
</dbReference>
<evidence type="ECO:0000313" key="8">
    <source>
        <dbReference type="Proteomes" id="UP001055439"/>
    </source>
</evidence>
<dbReference type="Gene3D" id="3.30.730.10">
    <property type="entry name" value="AP2/ERF domain"/>
    <property type="match status" value="1"/>
</dbReference>
<evidence type="ECO:0000256" key="5">
    <source>
        <dbReference type="ARBA" id="ARBA00023242"/>
    </source>
</evidence>
<sequence>MDRREELKFSEHVVKTRKTVLAKRAASRGSECRKRVVRIHFDDVDATDSSSSDGECGARRLVRRQVHEIGIEVVPVPRRRAALARKETAAGGGESRRRKFRGVRRRPWGRWAAEIRDPRQRKRVWLGTFDTAEEAATVYDMAAVRLKGSKAVTNFPAATPVAQTTEEEEAKCEVRGGGGGVGVTGARSSPTSVLHCGDEWAPFDYTGNEEVDPFGLGADASPLFFTEYYRPTRRFWQAEFGDFDAEDFS</sequence>
<dbReference type="SMART" id="SM00380">
    <property type="entry name" value="AP2"/>
    <property type="match status" value="1"/>
</dbReference>
<dbReference type="EMBL" id="CP097509">
    <property type="protein sequence ID" value="URE17070.1"/>
    <property type="molecule type" value="Genomic_DNA"/>
</dbReference>
<gene>
    <name evidence="7" type="ORF">MUK42_12536</name>
</gene>